<evidence type="ECO:0000256" key="2">
    <source>
        <dbReference type="ARBA" id="ARBA00022946"/>
    </source>
</evidence>
<sequence length="499" mass="55524">MRWPDLPPKAAYLVLKNPGQRNALSVDALRSLKYQLIKYNKTKSGPQFLPKFQPKMLSKLEKAHSKSQKYINEQKQHGWLVNPKMWNAAREGLPNVLVLRSEGPVFCSGHDLKEMRGMTYHETAETFELCAEVMTLIRRSPAIVVGVVQGLATAAGAQLALTTDLPIACGSTQFRLPGASIGLPCISPSTALSRRLGNAFTYRMLALAEPVRADQLPGGAIETVADEDALEERVADIVDKLACQTAGQPQAMGKWAYWTQAGMQGDELGGDAESEIDDDCQIIVLPEEEAEEAVEKVITDCHYWPEICSHIKNRQDNGVKAPRLELTCGICQIAVIRFPEAIMSNRENKDVDDLTVAPCGHVFGATCLYNWMETKFQAKELPACPTCRFPLLHQGCNHYIGVRTFSCRTLAGLSDVVPVPVPQGGSVTLDCRLCRERHVRGALLGTLRLMFDNSHVTRDRVDKDVRDNIHWYLSQTVTDQVLNAYNLWLNTNYMADEWV</sequence>
<dbReference type="Gene3D" id="3.30.40.10">
    <property type="entry name" value="Zinc/RING finger domain, C3HC4 (zinc finger)"/>
    <property type="match status" value="1"/>
</dbReference>
<feature type="domain" description="RING-type" evidence="6">
    <location>
        <begin position="328"/>
        <end position="388"/>
    </location>
</feature>
<evidence type="ECO:0000313" key="7">
    <source>
        <dbReference type="EMBL" id="EMR72625.1"/>
    </source>
</evidence>
<keyword evidence="8" id="KW-1185">Reference proteome</keyword>
<dbReference type="Pfam" id="PF00378">
    <property type="entry name" value="ECH_1"/>
    <property type="match status" value="1"/>
</dbReference>
<evidence type="ECO:0000256" key="3">
    <source>
        <dbReference type="ARBA" id="ARBA00023098"/>
    </source>
</evidence>
<protein>
    <submittedName>
        <fullName evidence="7">Putative enoyl coenzyme a hydratase domain containing 3 protein</fullName>
    </submittedName>
</protein>
<reference evidence="8" key="1">
    <citation type="journal article" date="2013" name="Genome Announc.">
        <title>Draft genome sequence of the grapevine dieback fungus Eutypa lata UCR-EL1.</title>
        <authorList>
            <person name="Blanco-Ulate B."/>
            <person name="Rolshausen P.E."/>
            <person name="Cantu D."/>
        </authorList>
    </citation>
    <scope>NUCLEOTIDE SEQUENCE [LARGE SCALE GENOMIC DNA]</scope>
    <source>
        <strain evidence="8">UCR-EL1</strain>
    </source>
</reference>
<organism evidence="7 8">
    <name type="scientific">Eutypa lata (strain UCR-EL1)</name>
    <name type="common">Grapevine dieback disease fungus</name>
    <name type="synonym">Eutypa armeniacae</name>
    <dbReference type="NCBI Taxonomy" id="1287681"/>
    <lineage>
        <taxon>Eukaryota</taxon>
        <taxon>Fungi</taxon>
        <taxon>Dikarya</taxon>
        <taxon>Ascomycota</taxon>
        <taxon>Pezizomycotina</taxon>
        <taxon>Sordariomycetes</taxon>
        <taxon>Xylariomycetidae</taxon>
        <taxon>Xylariales</taxon>
        <taxon>Diatrypaceae</taxon>
        <taxon>Eutypa</taxon>
    </lineage>
</organism>
<dbReference type="InterPro" id="IPR052377">
    <property type="entry name" value="Mitochondrial_ECH-domain"/>
</dbReference>
<evidence type="ECO:0000313" key="8">
    <source>
        <dbReference type="Proteomes" id="UP000012174"/>
    </source>
</evidence>
<dbReference type="AlphaFoldDB" id="M7U127"/>
<keyword evidence="2" id="KW-0809">Transit peptide</keyword>
<dbReference type="HOGENOM" id="CLU_546324_0_0_1"/>
<dbReference type="Gene3D" id="3.90.226.10">
    <property type="entry name" value="2-enoyl-CoA Hydratase, Chain A, domain 1"/>
    <property type="match status" value="1"/>
</dbReference>
<dbReference type="GO" id="GO:0008270">
    <property type="term" value="F:zinc ion binding"/>
    <property type="evidence" value="ECO:0007669"/>
    <property type="project" value="UniProtKB-KW"/>
</dbReference>
<dbReference type="PANTHER" id="PTHR43602:SF1">
    <property type="entry name" value="ENOYL-COA HYDRATASE DOMAIN-CONTAINING PROTEIN 3, MITOCHONDRIAL"/>
    <property type="match status" value="1"/>
</dbReference>
<dbReference type="InterPro" id="IPR001841">
    <property type="entry name" value="Znf_RING"/>
</dbReference>
<dbReference type="KEGG" id="ela:UCREL1_322"/>
<dbReference type="SUPFAM" id="SSF52096">
    <property type="entry name" value="ClpP/crotonase"/>
    <property type="match status" value="1"/>
</dbReference>
<dbReference type="GO" id="GO:0006631">
    <property type="term" value="P:fatty acid metabolic process"/>
    <property type="evidence" value="ECO:0007669"/>
    <property type="project" value="UniProtKB-KW"/>
</dbReference>
<keyword evidence="4" id="KW-0479">Metal-binding</keyword>
<evidence type="ECO:0000256" key="4">
    <source>
        <dbReference type="PROSITE-ProRule" id="PRU00175"/>
    </source>
</evidence>
<dbReference type="eggNOG" id="KOG1682">
    <property type="taxonomic scope" value="Eukaryota"/>
</dbReference>
<proteinExistence type="inferred from homology"/>
<dbReference type="InterPro" id="IPR018376">
    <property type="entry name" value="Enoyl-CoA_hyd/isom_CS"/>
</dbReference>
<evidence type="ECO:0000259" key="6">
    <source>
        <dbReference type="PROSITE" id="PS50089"/>
    </source>
</evidence>
<evidence type="ECO:0000256" key="5">
    <source>
        <dbReference type="RuleBase" id="RU003707"/>
    </source>
</evidence>
<dbReference type="CDD" id="cd06558">
    <property type="entry name" value="crotonase-like"/>
    <property type="match status" value="1"/>
</dbReference>
<dbReference type="InterPro" id="IPR013083">
    <property type="entry name" value="Znf_RING/FYVE/PHD"/>
</dbReference>
<comment type="similarity">
    <text evidence="5">Belongs to the enoyl-CoA hydratase/isomerase family.</text>
</comment>
<dbReference type="SUPFAM" id="SSF57850">
    <property type="entry name" value="RING/U-box"/>
    <property type="match status" value="1"/>
</dbReference>
<keyword evidence="1" id="KW-0276">Fatty acid metabolism</keyword>
<evidence type="ECO:0000256" key="1">
    <source>
        <dbReference type="ARBA" id="ARBA00022832"/>
    </source>
</evidence>
<dbReference type="PROSITE" id="PS00166">
    <property type="entry name" value="ENOYL_COA_HYDRATASE"/>
    <property type="match status" value="1"/>
</dbReference>
<dbReference type="Proteomes" id="UP000012174">
    <property type="component" value="Unassembled WGS sequence"/>
</dbReference>
<dbReference type="EMBL" id="KB705411">
    <property type="protein sequence ID" value="EMR72625.1"/>
    <property type="molecule type" value="Genomic_DNA"/>
</dbReference>
<keyword evidence="3" id="KW-0443">Lipid metabolism</keyword>
<dbReference type="OrthoDB" id="2139957at2759"/>
<dbReference type="InterPro" id="IPR001753">
    <property type="entry name" value="Enoyl-CoA_hydra/iso"/>
</dbReference>
<accession>M7U127</accession>
<name>M7U127_EUTLA</name>
<dbReference type="PROSITE" id="PS50089">
    <property type="entry name" value="ZF_RING_2"/>
    <property type="match status" value="1"/>
</dbReference>
<keyword evidence="4" id="KW-0862">Zinc</keyword>
<dbReference type="PANTHER" id="PTHR43602">
    <property type="match status" value="1"/>
</dbReference>
<keyword evidence="4" id="KW-0863">Zinc-finger</keyword>
<dbReference type="InterPro" id="IPR029045">
    <property type="entry name" value="ClpP/crotonase-like_dom_sf"/>
</dbReference>
<gene>
    <name evidence="7" type="ORF">UCREL1_322</name>
</gene>
<dbReference type="GO" id="GO:0016836">
    <property type="term" value="F:hydro-lyase activity"/>
    <property type="evidence" value="ECO:0007669"/>
    <property type="project" value="TreeGrafter"/>
</dbReference>